<dbReference type="PANTHER" id="PTHR13504:SF38">
    <property type="entry name" value="FIDO DOMAIN-CONTAINING PROTEIN"/>
    <property type="match status" value="1"/>
</dbReference>
<proteinExistence type="predicted"/>
<dbReference type="RefSeq" id="WP_091233427.1">
    <property type="nucleotide sequence ID" value="NZ_FMKA01000010.1"/>
</dbReference>
<dbReference type="PANTHER" id="PTHR13504">
    <property type="entry name" value="FIDO DOMAIN-CONTAINING PROTEIN DDB_G0283145"/>
    <property type="match status" value="1"/>
</dbReference>
<feature type="binding site" evidence="2">
    <location>
        <begin position="134"/>
        <end position="140"/>
    </location>
    <ligand>
        <name>ATP</name>
        <dbReference type="ChEBI" id="CHEBI:30616"/>
    </ligand>
</feature>
<dbReference type="OrthoDB" id="9813719at2"/>
<evidence type="ECO:0000256" key="1">
    <source>
        <dbReference type="PIRSR" id="PIRSR640198-1"/>
    </source>
</evidence>
<dbReference type="InterPro" id="IPR049514">
    <property type="entry name" value="Fic-like_C"/>
</dbReference>
<dbReference type="Gene3D" id="1.10.3290.10">
    <property type="entry name" value="Fido-like domain"/>
    <property type="match status" value="1"/>
</dbReference>
<dbReference type="GO" id="GO:0005524">
    <property type="term" value="F:ATP binding"/>
    <property type="evidence" value="ECO:0007669"/>
    <property type="project" value="UniProtKB-KW"/>
</dbReference>
<dbReference type="InterPro" id="IPR036597">
    <property type="entry name" value="Fido-like_dom_sf"/>
</dbReference>
<dbReference type="AlphaFoldDB" id="A0A1D3TTU4"/>
<dbReference type="InterPro" id="IPR040198">
    <property type="entry name" value="Fido_containing"/>
</dbReference>
<dbReference type="Pfam" id="PF21247">
    <property type="entry name" value="Fic-like_C"/>
    <property type="match status" value="1"/>
</dbReference>
<gene>
    <name evidence="5" type="ORF">SAMN05421730_101042</name>
</gene>
<evidence type="ECO:0000313" key="6">
    <source>
        <dbReference type="Proteomes" id="UP000199315"/>
    </source>
</evidence>
<dbReference type="STRING" id="1619234.SAMN05421730_101042"/>
<keyword evidence="2" id="KW-0547">Nucleotide-binding</keyword>
<feature type="active site" evidence="1">
    <location>
        <position position="181"/>
    </location>
</feature>
<evidence type="ECO:0000259" key="4">
    <source>
        <dbReference type="PROSITE" id="PS51459"/>
    </source>
</evidence>
<name>A0A1D3TTU4_9FIRM</name>
<reference evidence="5 6" key="1">
    <citation type="submission" date="2016-09" db="EMBL/GenBank/DDBJ databases">
        <authorList>
            <person name="Capua I."/>
            <person name="De Benedictis P."/>
            <person name="Joannis T."/>
            <person name="Lombin L.H."/>
            <person name="Cattoli G."/>
        </authorList>
    </citation>
    <scope>NUCLEOTIDE SEQUENCE [LARGE SCALE GENOMIC DNA]</scope>
    <source>
        <strain evidence="5 6">GluBS11</strain>
    </source>
</reference>
<dbReference type="Proteomes" id="UP000199315">
    <property type="component" value="Unassembled WGS sequence"/>
</dbReference>
<dbReference type="InterPro" id="IPR003812">
    <property type="entry name" value="Fido"/>
</dbReference>
<dbReference type="SUPFAM" id="SSF140931">
    <property type="entry name" value="Fic-like"/>
    <property type="match status" value="1"/>
</dbReference>
<organism evidence="5 6">
    <name type="scientific">Anaerobium acetethylicum</name>
    <dbReference type="NCBI Taxonomy" id="1619234"/>
    <lineage>
        <taxon>Bacteria</taxon>
        <taxon>Bacillati</taxon>
        <taxon>Bacillota</taxon>
        <taxon>Clostridia</taxon>
        <taxon>Lachnospirales</taxon>
        <taxon>Lachnospiraceae</taxon>
        <taxon>Anaerobium</taxon>
    </lineage>
</organism>
<dbReference type="EMBL" id="FMKA01000010">
    <property type="protein sequence ID" value="SCP97379.1"/>
    <property type="molecule type" value="Genomic_DNA"/>
</dbReference>
<dbReference type="PROSITE" id="PS51459">
    <property type="entry name" value="FIDO"/>
    <property type="match status" value="1"/>
</dbReference>
<keyword evidence="6" id="KW-1185">Reference proteome</keyword>
<feature type="domain" description="Fido" evidence="4">
    <location>
        <begin position="102"/>
        <end position="244"/>
    </location>
</feature>
<protein>
    <submittedName>
        <fullName evidence="5">Fic family protein</fullName>
    </submittedName>
</protein>
<evidence type="ECO:0000313" key="5">
    <source>
        <dbReference type="EMBL" id="SCP97379.1"/>
    </source>
</evidence>
<evidence type="ECO:0000256" key="3">
    <source>
        <dbReference type="PIRSR" id="PIRSR640198-3"/>
    </source>
</evidence>
<feature type="site" description="Important for autoinhibition of adenylyltransferase activity" evidence="3">
    <location>
        <position position="58"/>
    </location>
</feature>
<dbReference type="Pfam" id="PF02661">
    <property type="entry name" value="Fic"/>
    <property type="match status" value="1"/>
</dbReference>
<evidence type="ECO:0000256" key="2">
    <source>
        <dbReference type="PIRSR" id="PIRSR640198-2"/>
    </source>
</evidence>
<accession>A0A1D3TTU4</accession>
<sequence>MSEKVYIPLYTITDKIVNLVSAITEIITKLMINDDMTNIPRLLEDNRIRTIHASLAIENNSLSLDEVIDIINGKKILGTPAEICEVKNAFEAYNRLLEMNPYSVKDMLLAHKVLMNELTKEAGTFRSGGAGVFVGKQLVHMAPPANQVPHLIKELVDWAKKAEVHPLIKSCVFHYEFEFIHPFAEGNSRMGRMWQTLLLYKWKSLFGWLPIETLIRERQDEYNKVLDECDQSADSGKFVEFLLKAIYEVLCEIADTEQVMEQVTEQVERLLKVIGDKEFSTKELMELLELKHRPTFRDNYLLPAMDIGYIEMTIPDKPNSSKQKYKMVKDIEQ</sequence>
<keyword evidence="2" id="KW-0067">ATP-binding</keyword>